<dbReference type="PANTHER" id="PTHR24567:SF68">
    <property type="entry name" value="DNA-BINDING TRANSCRIPTIONAL DUAL REGULATOR CRP"/>
    <property type="match status" value="1"/>
</dbReference>
<dbReference type="GO" id="GO:0003700">
    <property type="term" value="F:DNA-binding transcription factor activity"/>
    <property type="evidence" value="ECO:0007669"/>
    <property type="project" value="TreeGrafter"/>
</dbReference>
<dbReference type="PRINTS" id="PR00103">
    <property type="entry name" value="CAMPKINASE"/>
</dbReference>
<keyword evidence="3" id="KW-0804">Transcription</keyword>
<dbReference type="SMART" id="SM00419">
    <property type="entry name" value="HTH_CRP"/>
    <property type="match status" value="1"/>
</dbReference>
<dbReference type="GO" id="GO:0003677">
    <property type="term" value="F:DNA binding"/>
    <property type="evidence" value="ECO:0007669"/>
    <property type="project" value="UniProtKB-KW"/>
</dbReference>
<dbReference type="InterPro" id="IPR012318">
    <property type="entry name" value="HTH_CRP"/>
</dbReference>
<sequence>MPLNILSPIAFSPEDLELLRGCGVTRTYPKYTILIHEGDLSDSLYIILSGKVKVYISDEGGKEVILRTQKAGEYFGELALLDKGPRSASVMTLDKSRLSVVSKTIFNRCLTEHPDFALKLLCALTQRVRSLTENVKNLALLDVYGRVARTLLDLAIEKGGKLIIEERPTHQEIAQRVGASREMVSRIMGDLATGGYIEVTSKTIIIPHRLPSAW</sequence>
<dbReference type="OrthoDB" id="6881322at2"/>
<dbReference type="PROSITE" id="PS00889">
    <property type="entry name" value="CNMP_BINDING_2"/>
    <property type="match status" value="1"/>
</dbReference>
<dbReference type="PROSITE" id="PS50042">
    <property type="entry name" value="CNMP_BINDING_3"/>
    <property type="match status" value="1"/>
</dbReference>
<dbReference type="InterPro" id="IPR036388">
    <property type="entry name" value="WH-like_DNA-bd_sf"/>
</dbReference>
<dbReference type="GO" id="GO:0005829">
    <property type="term" value="C:cytosol"/>
    <property type="evidence" value="ECO:0007669"/>
    <property type="project" value="TreeGrafter"/>
</dbReference>
<evidence type="ECO:0000256" key="1">
    <source>
        <dbReference type="ARBA" id="ARBA00023015"/>
    </source>
</evidence>
<dbReference type="SUPFAM" id="SSF46785">
    <property type="entry name" value="Winged helix' DNA-binding domain"/>
    <property type="match status" value="1"/>
</dbReference>
<protein>
    <submittedName>
        <fullName evidence="6">Crp/Fnr family transcriptional regulator</fullName>
    </submittedName>
</protein>
<dbReference type="AlphaFoldDB" id="A0A0E2Z3F0"/>
<organism evidence="6 7">
    <name type="scientific">Nitrosococcus oceani C-27</name>
    <dbReference type="NCBI Taxonomy" id="314279"/>
    <lineage>
        <taxon>Bacteria</taxon>
        <taxon>Pseudomonadati</taxon>
        <taxon>Pseudomonadota</taxon>
        <taxon>Gammaproteobacteria</taxon>
        <taxon>Chromatiales</taxon>
        <taxon>Chromatiaceae</taxon>
        <taxon>Nitrosococcus</taxon>
    </lineage>
</organism>
<dbReference type="CDD" id="cd00092">
    <property type="entry name" value="HTH_CRP"/>
    <property type="match status" value="1"/>
</dbReference>
<reference evidence="6 7" key="1">
    <citation type="submission" date="2014-07" db="EMBL/GenBank/DDBJ databases">
        <title>Comparative analysis of Nitrosococcus oceani genome inventories of strains from Pacific and Atlantic gyres.</title>
        <authorList>
            <person name="Lim C.K."/>
            <person name="Wang L."/>
            <person name="Sayavedra-Soto L.A."/>
            <person name="Klotz M.G."/>
        </authorList>
    </citation>
    <scope>NUCLEOTIDE SEQUENCE [LARGE SCALE GENOMIC DNA]</scope>
    <source>
        <strain evidence="6 7">C-27</strain>
    </source>
</reference>
<accession>A0A0E2Z3F0</accession>
<evidence type="ECO:0000259" key="5">
    <source>
        <dbReference type="PROSITE" id="PS51063"/>
    </source>
</evidence>
<dbReference type="CDD" id="cd00038">
    <property type="entry name" value="CAP_ED"/>
    <property type="match status" value="1"/>
</dbReference>
<dbReference type="InterPro" id="IPR018488">
    <property type="entry name" value="cNMP-bd_CS"/>
</dbReference>
<dbReference type="Gene3D" id="2.60.120.10">
    <property type="entry name" value="Jelly Rolls"/>
    <property type="match status" value="1"/>
</dbReference>
<evidence type="ECO:0000256" key="2">
    <source>
        <dbReference type="ARBA" id="ARBA00023125"/>
    </source>
</evidence>
<dbReference type="Proteomes" id="UP000028839">
    <property type="component" value="Unassembled WGS sequence"/>
</dbReference>
<dbReference type="InterPro" id="IPR050397">
    <property type="entry name" value="Env_Response_Regulators"/>
</dbReference>
<dbReference type="InterPro" id="IPR000595">
    <property type="entry name" value="cNMP-bd_dom"/>
</dbReference>
<feature type="domain" description="HTH crp-type" evidence="5">
    <location>
        <begin position="141"/>
        <end position="210"/>
    </location>
</feature>
<proteinExistence type="predicted"/>
<evidence type="ECO:0000259" key="4">
    <source>
        <dbReference type="PROSITE" id="PS50042"/>
    </source>
</evidence>
<dbReference type="SMART" id="SM00100">
    <property type="entry name" value="cNMP"/>
    <property type="match status" value="1"/>
</dbReference>
<dbReference type="InterPro" id="IPR018490">
    <property type="entry name" value="cNMP-bd_dom_sf"/>
</dbReference>
<evidence type="ECO:0000256" key="3">
    <source>
        <dbReference type="ARBA" id="ARBA00023163"/>
    </source>
</evidence>
<dbReference type="PROSITE" id="PS51063">
    <property type="entry name" value="HTH_CRP_2"/>
    <property type="match status" value="1"/>
</dbReference>
<dbReference type="SUPFAM" id="SSF51206">
    <property type="entry name" value="cAMP-binding domain-like"/>
    <property type="match status" value="1"/>
</dbReference>
<dbReference type="InterPro" id="IPR036390">
    <property type="entry name" value="WH_DNA-bd_sf"/>
</dbReference>
<dbReference type="InterPro" id="IPR014710">
    <property type="entry name" value="RmlC-like_jellyroll"/>
</dbReference>
<evidence type="ECO:0000313" key="6">
    <source>
        <dbReference type="EMBL" id="KFI20069.1"/>
    </source>
</evidence>
<dbReference type="EMBL" id="JPGN01000029">
    <property type="protein sequence ID" value="KFI20069.1"/>
    <property type="molecule type" value="Genomic_DNA"/>
</dbReference>
<dbReference type="Pfam" id="PF13545">
    <property type="entry name" value="HTH_Crp_2"/>
    <property type="match status" value="1"/>
</dbReference>
<gene>
    <name evidence="6" type="ORF">IB75_05450</name>
</gene>
<dbReference type="HOGENOM" id="CLU_075053_3_5_6"/>
<keyword evidence="1" id="KW-0805">Transcription regulation</keyword>
<dbReference type="Pfam" id="PF00027">
    <property type="entry name" value="cNMP_binding"/>
    <property type="match status" value="1"/>
</dbReference>
<evidence type="ECO:0000313" key="7">
    <source>
        <dbReference type="Proteomes" id="UP000028839"/>
    </source>
</evidence>
<name>A0A0E2Z3F0_9GAMM</name>
<keyword evidence="2" id="KW-0238">DNA-binding</keyword>
<dbReference type="PANTHER" id="PTHR24567">
    <property type="entry name" value="CRP FAMILY TRANSCRIPTIONAL REGULATORY PROTEIN"/>
    <property type="match status" value="1"/>
</dbReference>
<dbReference type="Gene3D" id="1.10.10.10">
    <property type="entry name" value="Winged helix-like DNA-binding domain superfamily/Winged helix DNA-binding domain"/>
    <property type="match status" value="1"/>
</dbReference>
<comment type="caution">
    <text evidence="6">The sequence shown here is derived from an EMBL/GenBank/DDBJ whole genome shotgun (WGS) entry which is preliminary data.</text>
</comment>
<feature type="domain" description="Cyclic nucleotide-binding" evidence="4">
    <location>
        <begin position="26"/>
        <end position="127"/>
    </location>
</feature>